<name>A0A917FEL0_9PROT</name>
<proteinExistence type="predicted"/>
<dbReference type="EMBL" id="BMHV01000044">
    <property type="protein sequence ID" value="GGF76124.1"/>
    <property type="molecule type" value="Genomic_DNA"/>
</dbReference>
<dbReference type="AlphaFoldDB" id="A0A917FEL0"/>
<accession>A0A917FEL0</accession>
<organism evidence="1 2">
    <name type="scientific">Terasakiella brassicae</name>
    <dbReference type="NCBI Taxonomy" id="1634917"/>
    <lineage>
        <taxon>Bacteria</taxon>
        <taxon>Pseudomonadati</taxon>
        <taxon>Pseudomonadota</taxon>
        <taxon>Alphaproteobacteria</taxon>
        <taxon>Rhodospirillales</taxon>
        <taxon>Terasakiellaceae</taxon>
        <taxon>Terasakiella</taxon>
    </lineage>
</organism>
<protein>
    <submittedName>
        <fullName evidence="1">Uncharacterized protein</fullName>
    </submittedName>
</protein>
<gene>
    <name evidence="1" type="ORF">GCM10011332_32630</name>
</gene>
<reference evidence="1" key="2">
    <citation type="submission" date="2020-09" db="EMBL/GenBank/DDBJ databases">
        <authorList>
            <person name="Sun Q."/>
            <person name="Zhou Y."/>
        </authorList>
    </citation>
    <scope>NUCLEOTIDE SEQUENCE</scope>
    <source>
        <strain evidence="1">CGMCC 1.15254</strain>
    </source>
</reference>
<reference evidence="1" key="1">
    <citation type="journal article" date="2014" name="Int. J. Syst. Evol. Microbiol.">
        <title>Complete genome sequence of Corynebacterium casei LMG S-19264T (=DSM 44701T), isolated from a smear-ripened cheese.</title>
        <authorList>
            <consortium name="US DOE Joint Genome Institute (JGI-PGF)"/>
            <person name="Walter F."/>
            <person name="Albersmeier A."/>
            <person name="Kalinowski J."/>
            <person name="Ruckert C."/>
        </authorList>
    </citation>
    <scope>NUCLEOTIDE SEQUENCE</scope>
    <source>
        <strain evidence="1">CGMCC 1.15254</strain>
    </source>
</reference>
<comment type="caution">
    <text evidence="1">The sequence shown here is derived from an EMBL/GenBank/DDBJ whole genome shotgun (WGS) entry which is preliminary data.</text>
</comment>
<evidence type="ECO:0000313" key="1">
    <source>
        <dbReference type="EMBL" id="GGF76124.1"/>
    </source>
</evidence>
<sequence length="104" mass="11931">MTLSKDEVVIYVDLLAHAQFSIEPNPSSIQDPELLKTMKALALGIRADNCLQILKAIGESSFQKFFIVKPQSHDLQVNTEKLWDTVNNFNEYKELRDLHNRMPS</sequence>
<dbReference type="Proteomes" id="UP000632498">
    <property type="component" value="Unassembled WGS sequence"/>
</dbReference>
<keyword evidence="2" id="KW-1185">Reference proteome</keyword>
<evidence type="ECO:0000313" key="2">
    <source>
        <dbReference type="Proteomes" id="UP000632498"/>
    </source>
</evidence>
<dbReference type="RefSeq" id="WP_188667191.1">
    <property type="nucleotide sequence ID" value="NZ_BMHV01000044.1"/>
</dbReference>